<dbReference type="InParanoid" id="A0A1Y2G8L5"/>
<evidence type="ECO:0000256" key="2">
    <source>
        <dbReference type="SAM" id="Phobius"/>
    </source>
</evidence>
<keyword evidence="2" id="KW-0812">Transmembrane</keyword>
<proteinExistence type="predicted"/>
<evidence type="ECO:0000313" key="3">
    <source>
        <dbReference type="EMBL" id="ORY96994.1"/>
    </source>
</evidence>
<dbReference type="AlphaFoldDB" id="A0A1Y2G8L5"/>
<feature type="compositionally biased region" description="Low complexity" evidence="1">
    <location>
        <begin position="154"/>
        <end position="164"/>
    </location>
</feature>
<evidence type="ECO:0000256" key="1">
    <source>
        <dbReference type="SAM" id="MobiDB-lite"/>
    </source>
</evidence>
<protein>
    <recommendedName>
        <fullName evidence="5">Transmembrane protein</fullName>
    </recommendedName>
</protein>
<dbReference type="OrthoDB" id="2449178at2759"/>
<keyword evidence="4" id="KW-1185">Reference proteome</keyword>
<dbReference type="EMBL" id="MCFF01000076">
    <property type="protein sequence ID" value="ORY96994.1"/>
    <property type="molecule type" value="Genomic_DNA"/>
</dbReference>
<accession>A0A1Y2G8L5</accession>
<keyword evidence="2" id="KW-0472">Membrane</keyword>
<feature type="compositionally biased region" description="Basic and acidic residues" evidence="1">
    <location>
        <begin position="171"/>
        <end position="182"/>
    </location>
</feature>
<dbReference type="Proteomes" id="UP000193648">
    <property type="component" value="Unassembled WGS sequence"/>
</dbReference>
<feature type="transmembrane region" description="Helical" evidence="2">
    <location>
        <begin position="90"/>
        <end position="114"/>
    </location>
</feature>
<keyword evidence="2" id="KW-1133">Transmembrane helix</keyword>
<reference evidence="3 4" key="1">
    <citation type="submission" date="2016-07" db="EMBL/GenBank/DDBJ databases">
        <title>Pervasive Adenine N6-methylation of Active Genes in Fungi.</title>
        <authorList>
            <consortium name="DOE Joint Genome Institute"/>
            <person name="Mondo S.J."/>
            <person name="Dannebaum R.O."/>
            <person name="Kuo R.C."/>
            <person name="Labutti K."/>
            <person name="Haridas S."/>
            <person name="Kuo A."/>
            <person name="Salamov A."/>
            <person name="Ahrendt S.R."/>
            <person name="Lipzen A."/>
            <person name="Sullivan W."/>
            <person name="Andreopoulos W.B."/>
            <person name="Clum A."/>
            <person name="Lindquist E."/>
            <person name="Daum C."/>
            <person name="Ramamoorthy G.K."/>
            <person name="Gryganskyi A."/>
            <person name="Culley D."/>
            <person name="Magnuson J.K."/>
            <person name="James T.Y."/>
            <person name="O'Malley M.A."/>
            <person name="Stajich J.E."/>
            <person name="Spatafora J.W."/>
            <person name="Visel A."/>
            <person name="Grigoriev I.V."/>
        </authorList>
    </citation>
    <scope>NUCLEOTIDE SEQUENCE [LARGE SCALE GENOMIC DNA]</scope>
    <source>
        <strain evidence="3 4">NRRL 3116</strain>
    </source>
</reference>
<organism evidence="3 4">
    <name type="scientific">Lobosporangium transversale</name>
    <dbReference type="NCBI Taxonomy" id="64571"/>
    <lineage>
        <taxon>Eukaryota</taxon>
        <taxon>Fungi</taxon>
        <taxon>Fungi incertae sedis</taxon>
        <taxon>Mucoromycota</taxon>
        <taxon>Mortierellomycotina</taxon>
        <taxon>Mortierellomycetes</taxon>
        <taxon>Mortierellales</taxon>
        <taxon>Mortierellaceae</taxon>
        <taxon>Lobosporangium</taxon>
    </lineage>
</organism>
<feature type="transmembrane region" description="Helical" evidence="2">
    <location>
        <begin position="295"/>
        <end position="318"/>
    </location>
</feature>
<dbReference type="RefSeq" id="XP_021875556.1">
    <property type="nucleotide sequence ID" value="XM_022029275.1"/>
</dbReference>
<evidence type="ECO:0000313" key="4">
    <source>
        <dbReference type="Proteomes" id="UP000193648"/>
    </source>
</evidence>
<dbReference type="GeneID" id="33571118"/>
<comment type="caution">
    <text evidence="3">The sequence shown here is derived from an EMBL/GenBank/DDBJ whole genome shotgun (WGS) entry which is preliminary data.</text>
</comment>
<gene>
    <name evidence="3" type="ORF">BCR41DRAFT_402111</name>
</gene>
<name>A0A1Y2G8L5_9FUNG</name>
<feature type="transmembrane region" description="Helical" evidence="2">
    <location>
        <begin position="59"/>
        <end position="78"/>
    </location>
</feature>
<sequence length="513" mass="57321">MINVAAMNTASSPSEPLTSIRSPFSSSISRSLFVHNVHQYLSRLSESPFSRKILRNVRLFILVLGFVTLILDAITLSFESNVMNLEFTDISTQAALLLTPDLLAMMMALMLLIYASNMSCCCFNTMAPDNDIGNNNEGEEVRVDFSENPQESSPAPTAATAATADRQVIGESEHQPNLEHSSDQYWPLQKREQRDTLEEEESIRQRRTKDHVGIEHQSVMPAPVITVTPPTDQILSSVTNAQSLTTESSVESQISDPITNSAPHSLIPSSSNELIKITTTAEKELYLYKERRRRVVLTLYIISRVIFSLGLVALALYWPAGQMKPPVGYLPNLDEPMYPHHRSDTSTSSSITEALSKRRIDNFNSSAKKLLIKRALPTRIIPEYPLENFRSLNRLAVTREENKLHEKSDDVANNNSKGLQSKHWCALEQAFGDNQSAKVYCQVNTIRPGVTYGWVGLVIVELCLAFAVGDLNLNKRHLLLRRADQLVNQGLGNESAQVLEQEVNQIPIFNDNS</sequence>
<evidence type="ECO:0008006" key="5">
    <source>
        <dbReference type="Google" id="ProtNLM"/>
    </source>
</evidence>
<feature type="region of interest" description="Disordered" evidence="1">
    <location>
        <begin position="143"/>
        <end position="207"/>
    </location>
</feature>